<gene>
    <name evidence="9" type="primary">sir</name>
    <name evidence="9" type="ORF">ERS852578_01864</name>
</gene>
<dbReference type="InterPro" id="IPR005117">
    <property type="entry name" value="NiRdtase/SiRdtase_haem-b_fer"/>
</dbReference>
<evidence type="ECO:0000313" key="10">
    <source>
        <dbReference type="Proteomes" id="UP000095390"/>
    </source>
</evidence>
<dbReference type="RefSeq" id="WP_055182968.1">
    <property type="nucleotide sequence ID" value="NZ_CATVRT010000101.1"/>
</dbReference>
<dbReference type="Gene3D" id="3.90.480.10">
    <property type="entry name" value="Sulfite Reductase Hemoprotein,Domain 2"/>
    <property type="match status" value="1"/>
</dbReference>
<dbReference type="Pfam" id="PF01077">
    <property type="entry name" value="NIR_SIR"/>
    <property type="match status" value="1"/>
</dbReference>
<feature type="domain" description="Nitrite/sulphite reductase 4Fe-4S" evidence="7">
    <location>
        <begin position="119"/>
        <end position="268"/>
    </location>
</feature>
<dbReference type="Pfam" id="PF03460">
    <property type="entry name" value="NIR_SIR_ferr"/>
    <property type="match status" value="2"/>
</dbReference>
<dbReference type="GO" id="GO:0046872">
    <property type="term" value="F:metal ion binding"/>
    <property type="evidence" value="ECO:0007669"/>
    <property type="project" value="UniProtKB-KW"/>
</dbReference>
<keyword evidence="3" id="KW-0479">Metal-binding</keyword>
<dbReference type="GO" id="GO:0020037">
    <property type="term" value="F:heme binding"/>
    <property type="evidence" value="ECO:0007669"/>
    <property type="project" value="InterPro"/>
</dbReference>
<dbReference type="SUPFAM" id="SSF55124">
    <property type="entry name" value="Nitrite/Sulfite reductase N-terminal domain-like"/>
    <property type="match status" value="2"/>
</dbReference>
<dbReference type="InterPro" id="IPR051329">
    <property type="entry name" value="NIR_SIR_4Fe-4S"/>
</dbReference>
<feature type="domain" description="Nitrite/Sulfite reductase ferredoxin-like" evidence="8">
    <location>
        <begin position="352"/>
        <end position="414"/>
    </location>
</feature>
<evidence type="ECO:0000256" key="3">
    <source>
        <dbReference type="ARBA" id="ARBA00022723"/>
    </source>
</evidence>
<dbReference type="Proteomes" id="UP000095390">
    <property type="component" value="Unassembled WGS sequence"/>
</dbReference>
<name>A0A173TRS0_9FIRM</name>
<dbReference type="Gene3D" id="3.90.480.20">
    <property type="match status" value="1"/>
</dbReference>
<dbReference type="GO" id="GO:0050311">
    <property type="term" value="F:sulfite reductase (ferredoxin) activity"/>
    <property type="evidence" value="ECO:0007669"/>
    <property type="project" value="UniProtKB-EC"/>
</dbReference>
<evidence type="ECO:0000256" key="5">
    <source>
        <dbReference type="ARBA" id="ARBA00023004"/>
    </source>
</evidence>
<reference evidence="9 10" key="1">
    <citation type="submission" date="2015-09" db="EMBL/GenBank/DDBJ databases">
        <authorList>
            <consortium name="Pathogen Informatics"/>
        </authorList>
    </citation>
    <scope>NUCLEOTIDE SEQUENCE [LARGE SCALE GENOMIC DNA]</scope>
    <source>
        <strain evidence="9 10">2789STDY5834966</strain>
    </source>
</reference>
<dbReference type="PANTHER" id="PTHR32439:SF9">
    <property type="entry name" value="BLR3264 PROTEIN"/>
    <property type="match status" value="1"/>
</dbReference>
<evidence type="ECO:0000313" key="9">
    <source>
        <dbReference type="EMBL" id="CUN04777.1"/>
    </source>
</evidence>
<keyword evidence="4 9" id="KW-0560">Oxidoreductase</keyword>
<dbReference type="EC" id="1.8.7.1" evidence="9"/>
<keyword evidence="1" id="KW-0004">4Fe-4S</keyword>
<evidence type="ECO:0000256" key="2">
    <source>
        <dbReference type="ARBA" id="ARBA00022617"/>
    </source>
</evidence>
<dbReference type="InterPro" id="IPR045854">
    <property type="entry name" value="NO2/SO3_Rdtase_4Fe4S_sf"/>
</dbReference>
<keyword evidence="2" id="KW-0349">Heme</keyword>
<evidence type="ECO:0000259" key="8">
    <source>
        <dbReference type="Pfam" id="PF03460"/>
    </source>
</evidence>
<dbReference type="GO" id="GO:0051539">
    <property type="term" value="F:4 iron, 4 sulfur cluster binding"/>
    <property type="evidence" value="ECO:0007669"/>
    <property type="project" value="UniProtKB-KW"/>
</dbReference>
<dbReference type="InterPro" id="IPR036136">
    <property type="entry name" value="Nit/Sulf_reduc_fer-like_dom_sf"/>
</dbReference>
<evidence type="ECO:0000256" key="4">
    <source>
        <dbReference type="ARBA" id="ARBA00023002"/>
    </source>
</evidence>
<dbReference type="OrthoDB" id="9803707at2"/>
<feature type="domain" description="Nitrite/Sulfite reductase ferredoxin-like" evidence="8">
    <location>
        <begin position="44"/>
        <end position="106"/>
    </location>
</feature>
<proteinExistence type="predicted"/>
<dbReference type="Gene3D" id="3.30.413.10">
    <property type="entry name" value="Sulfite Reductase Hemoprotein, domain 1"/>
    <property type="match status" value="3"/>
</dbReference>
<dbReference type="SUPFAM" id="SSF56014">
    <property type="entry name" value="Nitrite and sulphite reductase 4Fe-4S domain-like"/>
    <property type="match status" value="2"/>
</dbReference>
<keyword evidence="5" id="KW-0408">Iron</keyword>
<accession>A0A173TRS0</accession>
<dbReference type="PANTHER" id="PTHR32439">
    <property type="entry name" value="FERREDOXIN--NITRITE REDUCTASE, CHLOROPLASTIC"/>
    <property type="match status" value="1"/>
</dbReference>
<dbReference type="AlphaFoldDB" id="A0A173TRS0"/>
<sequence length="565" mass="62684">MNQELMKEFKADLKEFREMTEKFYAKEVSVKDYKGFSGGFGSYAQKGGEASMLRLRMPGGRVTKEKLKFLVDSIERYDVKRAHITTCQTVQFHDLDAKAVCDIMEQAMDAGIVTRGGGGDFPRNTMVSPLSGVEQGEYFDVLPYAEEAGDYLMGIIKTVKLPRKLKVGFSNSPANVTHATFRDLGFVAKEEGTFDVYSAGGLGNNYRMGVKVAENVKPEEVLYYVEAMVRTFTTYGNYESRAKSRTRYMQETLGVDGYRKAYQEKLAEVKAEYKDSLLIKLEGKVAENAINNMENNSADDVEGKNTADMSENITESITKNVADNIVKTDENVVLETAESYPQKEAASERILPQKQQGLYAVAYHPIGGIVPVKKFGEIYNIIKDIGDAEVRIAPDETLYIINLNASQAKEIAAITEDGAKNLFETSVSCIGSTVCQIGLRDSQGLLASIVETVEPYHFADGVLPRIHISGCTSSCGTHQIGKLGFHGASKRVDGKMQPAFAFHVNGTDAQGAEHFGEEWGTMLAEEIPDFFVELGQMISAEHLTYESWYTQNPEKLKKIAEKYIR</sequence>
<evidence type="ECO:0000259" key="7">
    <source>
        <dbReference type="Pfam" id="PF01077"/>
    </source>
</evidence>
<organism evidence="9 10">
    <name type="scientific">Anaerobutyricum hallii</name>
    <dbReference type="NCBI Taxonomy" id="39488"/>
    <lineage>
        <taxon>Bacteria</taxon>
        <taxon>Bacillati</taxon>
        <taxon>Bacillota</taxon>
        <taxon>Clostridia</taxon>
        <taxon>Lachnospirales</taxon>
        <taxon>Lachnospiraceae</taxon>
        <taxon>Anaerobutyricum</taxon>
    </lineage>
</organism>
<keyword evidence="6" id="KW-0411">Iron-sulfur</keyword>
<evidence type="ECO:0000256" key="6">
    <source>
        <dbReference type="ARBA" id="ARBA00023014"/>
    </source>
</evidence>
<protein>
    <submittedName>
        <fullName evidence="9">Sulfite reductase [ferredoxin]</fullName>
        <ecNumber evidence="9">1.8.7.1</ecNumber>
    </submittedName>
</protein>
<dbReference type="EMBL" id="CYYC01000021">
    <property type="protein sequence ID" value="CUN04777.1"/>
    <property type="molecule type" value="Genomic_DNA"/>
</dbReference>
<dbReference type="InterPro" id="IPR006067">
    <property type="entry name" value="NO2/SO3_Rdtase_4Fe4S_dom"/>
</dbReference>
<evidence type="ECO:0000256" key="1">
    <source>
        <dbReference type="ARBA" id="ARBA00022485"/>
    </source>
</evidence>